<sequence length="156" mass="17815">MEPWTLMNTSPNTSLSEDVSLCQTLAKSLKGSTLHWYTQLPANSIDLFVTLKKKFSTQYSTSHPHHLTPTTLVNMQQGENEPLCSFMGPFSNISVKIHNLNPEVALHSMFMALKVDPFFDSLCRDPPTTMDELRMRATSYIQMEEMAKFRDNVRAR</sequence>
<dbReference type="InterPro" id="IPR005162">
    <property type="entry name" value="Retrotrans_gag_dom"/>
</dbReference>
<name>A0A371EFR5_MUCPR</name>
<dbReference type="Proteomes" id="UP000257109">
    <property type="component" value="Unassembled WGS sequence"/>
</dbReference>
<evidence type="ECO:0000313" key="3">
    <source>
        <dbReference type="Proteomes" id="UP000257109"/>
    </source>
</evidence>
<protein>
    <recommendedName>
        <fullName evidence="1">Retrotransposon gag domain-containing protein</fullName>
    </recommendedName>
</protein>
<keyword evidence="3" id="KW-1185">Reference proteome</keyword>
<reference evidence="2" key="1">
    <citation type="submission" date="2018-05" db="EMBL/GenBank/DDBJ databases">
        <title>Draft genome of Mucuna pruriens seed.</title>
        <authorList>
            <person name="Nnadi N.E."/>
            <person name="Vos R."/>
            <person name="Hasami M.H."/>
            <person name="Devisetty U.K."/>
            <person name="Aguiy J.C."/>
        </authorList>
    </citation>
    <scope>NUCLEOTIDE SEQUENCE [LARGE SCALE GENOMIC DNA]</scope>
    <source>
        <strain evidence="2">JCA_2017</strain>
    </source>
</reference>
<evidence type="ECO:0000313" key="2">
    <source>
        <dbReference type="EMBL" id="RDX64893.1"/>
    </source>
</evidence>
<dbReference type="AlphaFoldDB" id="A0A371EFR5"/>
<dbReference type="PANTHER" id="PTHR33223">
    <property type="entry name" value="CCHC-TYPE DOMAIN-CONTAINING PROTEIN"/>
    <property type="match status" value="1"/>
</dbReference>
<organism evidence="2 3">
    <name type="scientific">Mucuna pruriens</name>
    <name type="common">Velvet bean</name>
    <name type="synonym">Dolichos pruriens</name>
    <dbReference type="NCBI Taxonomy" id="157652"/>
    <lineage>
        <taxon>Eukaryota</taxon>
        <taxon>Viridiplantae</taxon>
        <taxon>Streptophyta</taxon>
        <taxon>Embryophyta</taxon>
        <taxon>Tracheophyta</taxon>
        <taxon>Spermatophyta</taxon>
        <taxon>Magnoliopsida</taxon>
        <taxon>eudicotyledons</taxon>
        <taxon>Gunneridae</taxon>
        <taxon>Pentapetalae</taxon>
        <taxon>rosids</taxon>
        <taxon>fabids</taxon>
        <taxon>Fabales</taxon>
        <taxon>Fabaceae</taxon>
        <taxon>Papilionoideae</taxon>
        <taxon>50 kb inversion clade</taxon>
        <taxon>NPAAA clade</taxon>
        <taxon>indigoferoid/millettioid clade</taxon>
        <taxon>Phaseoleae</taxon>
        <taxon>Mucuna</taxon>
    </lineage>
</organism>
<dbReference type="EMBL" id="QJKJ01014168">
    <property type="protein sequence ID" value="RDX64893.1"/>
    <property type="molecule type" value="Genomic_DNA"/>
</dbReference>
<dbReference type="PANTHER" id="PTHR33223:SF10">
    <property type="entry name" value="AMINOTRANSFERASE-LIKE PLANT MOBILE DOMAIN-CONTAINING PROTEIN"/>
    <property type="match status" value="1"/>
</dbReference>
<feature type="non-terminal residue" evidence="2">
    <location>
        <position position="1"/>
    </location>
</feature>
<dbReference type="OrthoDB" id="1434155at2759"/>
<gene>
    <name evidence="2" type="ORF">CR513_56497</name>
</gene>
<dbReference type="Pfam" id="PF03732">
    <property type="entry name" value="Retrotrans_gag"/>
    <property type="match status" value="1"/>
</dbReference>
<feature type="domain" description="Retrotransposon gag" evidence="1">
    <location>
        <begin position="27"/>
        <end position="112"/>
    </location>
</feature>
<evidence type="ECO:0000259" key="1">
    <source>
        <dbReference type="Pfam" id="PF03732"/>
    </source>
</evidence>
<proteinExistence type="predicted"/>
<accession>A0A371EFR5</accession>
<comment type="caution">
    <text evidence="2">The sequence shown here is derived from an EMBL/GenBank/DDBJ whole genome shotgun (WGS) entry which is preliminary data.</text>
</comment>